<dbReference type="PROSITE" id="PS51186">
    <property type="entry name" value="GNAT"/>
    <property type="match status" value="1"/>
</dbReference>
<feature type="domain" description="N-acetyltransferase" evidence="1">
    <location>
        <begin position="28"/>
        <end position="190"/>
    </location>
</feature>
<organism evidence="2 3">
    <name type="scientific">Pseudomonas syringae pv. persicae</name>
    <dbReference type="NCBI Taxonomy" id="237306"/>
    <lineage>
        <taxon>Bacteria</taxon>
        <taxon>Pseudomonadati</taxon>
        <taxon>Pseudomonadota</taxon>
        <taxon>Gammaproteobacteria</taxon>
        <taxon>Pseudomonadales</taxon>
        <taxon>Pseudomonadaceae</taxon>
        <taxon>Pseudomonas</taxon>
    </lineage>
</organism>
<evidence type="ECO:0000259" key="1">
    <source>
        <dbReference type="PROSITE" id="PS51186"/>
    </source>
</evidence>
<evidence type="ECO:0000313" key="2">
    <source>
        <dbReference type="EMBL" id="RMP03613.1"/>
    </source>
</evidence>
<dbReference type="PANTHER" id="PTHR43792:SF1">
    <property type="entry name" value="N-ACETYLTRANSFERASE DOMAIN-CONTAINING PROTEIN"/>
    <property type="match status" value="1"/>
</dbReference>
<dbReference type="SUPFAM" id="SSF55729">
    <property type="entry name" value="Acyl-CoA N-acyltransferases (Nat)"/>
    <property type="match status" value="1"/>
</dbReference>
<dbReference type="Pfam" id="PF13302">
    <property type="entry name" value="Acetyltransf_3"/>
    <property type="match status" value="1"/>
</dbReference>
<dbReference type="PANTHER" id="PTHR43792">
    <property type="entry name" value="GNAT FAMILY, PUTATIVE (AFU_ORTHOLOGUE AFUA_3G00765)-RELATED-RELATED"/>
    <property type="match status" value="1"/>
</dbReference>
<accession>A0A3M4A9M3</accession>
<dbReference type="Gene3D" id="3.40.630.30">
    <property type="match status" value="1"/>
</dbReference>
<dbReference type="InterPro" id="IPR051531">
    <property type="entry name" value="N-acetyltransferase"/>
</dbReference>
<proteinExistence type="predicted"/>
<gene>
    <name evidence="2" type="ORF">ALQ30_04449</name>
</gene>
<keyword evidence="2" id="KW-0808">Transferase</keyword>
<dbReference type="GO" id="GO:0016747">
    <property type="term" value="F:acyltransferase activity, transferring groups other than amino-acyl groups"/>
    <property type="evidence" value="ECO:0007669"/>
    <property type="project" value="InterPro"/>
</dbReference>
<dbReference type="AlphaFoldDB" id="A0A3M4A9M3"/>
<sequence length="190" mass="21779">MAECRVQNPVPFSSCKEQRMLKLHTERLYLRTLFASDWPLFLRLHSEPQTMQYVFGEIEEAQVRKGFDHRLPVWTPESDHWLCLVVVDKQSGVELGVNGFRIMSPGHAEVGCLLLPEHQGKGFGTESRRAIIDYAAAIGLDSLESTVTDGNIASCKVLEKCGFSFERRVPHAYQIGDQWFDDLKYHLRLR</sequence>
<name>A0A3M4A9M3_9PSED</name>
<comment type="caution">
    <text evidence="2">The sequence shown here is derived from an EMBL/GenBank/DDBJ whole genome shotgun (WGS) entry which is preliminary data.</text>
</comment>
<dbReference type="EMBL" id="RBQE01000352">
    <property type="protein sequence ID" value="RMP03613.1"/>
    <property type="molecule type" value="Genomic_DNA"/>
</dbReference>
<reference evidence="2 3" key="1">
    <citation type="submission" date="2018-08" db="EMBL/GenBank/DDBJ databases">
        <title>Recombination of ecologically and evolutionarily significant loci maintains genetic cohesion in the Pseudomonas syringae species complex.</title>
        <authorList>
            <person name="Dillon M."/>
            <person name="Thakur S."/>
            <person name="Almeida R.N.D."/>
            <person name="Weir B.S."/>
            <person name="Guttman D.S."/>
        </authorList>
    </citation>
    <scope>NUCLEOTIDE SEQUENCE [LARGE SCALE GENOMIC DNA]</scope>
    <source>
        <strain evidence="2 3">ICMP 3706</strain>
    </source>
</reference>
<evidence type="ECO:0000313" key="3">
    <source>
        <dbReference type="Proteomes" id="UP000281604"/>
    </source>
</evidence>
<protein>
    <submittedName>
        <fullName evidence="2">Acetyltransferase</fullName>
    </submittedName>
</protein>
<dbReference type="InterPro" id="IPR000182">
    <property type="entry name" value="GNAT_dom"/>
</dbReference>
<dbReference type="Proteomes" id="UP000281604">
    <property type="component" value="Unassembled WGS sequence"/>
</dbReference>
<dbReference type="InterPro" id="IPR016181">
    <property type="entry name" value="Acyl_CoA_acyltransferase"/>
</dbReference>